<dbReference type="EMBL" id="CACVBM020000222">
    <property type="protein sequence ID" value="CAA7016377.1"/>
    <property type="molecule type" value="Genomic_DNA"/>
</dbReference>
<dbReference type="AlphaFoldDB" id="A0A6D2HT23"/>
<gene>
    <name evidence="2" type="ORF">MERR_LOCUS3612</name>
</gene>
<feature type="compositionally biased region" description="Basic and acidic residues" evidence="1">
    <location>
        <begin position="40"/>
        <end position="49"/>
    </location>
</feature>
<evidence type="ECO:0000256" key="1">
    <source>
        <dbReference type="SAM" id="MobiDB-lite"/>
    </source>
</evidence>
<dbReference type="Proteomes" id="UP000467841">
    <property type="component" value="Unassembled WGS sequence"/>
</dbReference>
<protein>
    <submittedName>
        <fullName evidence="2">Uncharacterized protein</fullName>
    </submittedName>
</protein>
<sequence length="116" mass="13213">MEKQMERGENYPCHGGIHHYKPGVRNNASIRGTRQYDANQVRRTEDVTRRPNGQGVHAAKFITMESTDLASQEESKGDDEEYHLAEDGTILLQGRIIIPEGRNLRRNTKYGTPVFT</sequence>
<keyword evidence="3" id="KW-1185">Reference proteome</keyword>
<comment type="caution">
    <text evidence="2">The sequence shown here is derived from an EMBL/GenBank/DDBJ whole genome shotgun (WGS) entry which is preliminary data.</text>
</comment>
<feature type="compositionally biased region" description="Polar residues" evidence="1">
    <location>
        <begin position="26"/>
        <end position="38"/>
    </location>
</feature>
<accession>A0A6D2HT23</accession>
<evidence type="ECO:0000313" key="2">
    <source>
        <dbReference type="EMBL" id="CAA7016377.1"/>
    </source>
</evidence>
<evidence type="ECO:0000313" key="3">
    <source>
        <dbReference type="Proteomes" id="UP000467841"/>
    </source>
</evidence>
<feature type="region of interest" description="Disordered" evidence="1">
    <location>
        <begin position="1"/>
        <end position="81"/>
    </location>
</feature>
<name>A0A6D2HT23_9BRAS</name>
<organism evidence="2 3">
    <name type="scientific">Microthlaspi erraticum</name>
    <dbReference type="NCBI Taxonomy" id="1685480"/>
    <lineage>
        <taxon>Eukaryota</taxon>
        <taxon>Viridiplantae</taxon>
        <taxon>Streptophyta</taxon>
        <taxon>Embryophyta</taxon>
        <taxon>Tracheophyta</taxon>
        <taxon>Spermatophyta</taxon>
        <taxon>Magnoliopsida</taxon>
        <taxon>eudicotyledons</taxon>
        <taxon>Gunneridae</taxon>
        <taxon>Pentapetalae</taxon>
        <taxon>rosids</taxon>
        <taxon>malvids</taxon>
        <taxon>Brassicales</taxon>
        <taxon>Brassicaceae</taxon>
        <taxon>Coluteocarpeae</taxon>
        <taxon>Microthlaspi</taxon>
    </lineage>
</organism>
<reference evidence="2" key="1">
    <citation type="submission" date="2020-01" db="EMBL/GenBank/DDBJ databases">
        <authorList>
            <person name="Mishra B."/>
        </authorList>
    </citation>
    <scope>NUCLEOTIDE SEQUENCE [LARGE SCALE GENOMIC DNA]</scope>
</reference>
<proteinExistence type="predicted"/>